<keyword evidence="2" id="KW-1133">Transmembrane helix</keyword>
<feature type="transmembrane region" description="Helical" evidence="2">
    <location>
        <begin position="66"/>
        <end position="84"/>
    </location>
</feature>
<dbReference type="InterPro" id="IPR018730">
    <property type="entry name" value="DUF2273"/>
</dbReference>
<protein>
    <recommendedName>
        <fullName evidence="4">DUF2273 domain-containing protein</fullName>
    </recommendedName>
</protein>
<evidence type="ECO:0008006" key="4">
    <source>
        <dbReference type="Google" id="ProtNLM"/>
    </source>
</evidence>
<gene>
    <name evidence="3" type="ORF">ELLFYP34_00599</name>
</gene>
<dbReference type="AlphaFoldDB" id="A0A6N3FU10"/>
<name>A0A6N3FU10_EUBLI</name>
<feature type="region of interest" description="Disordered" evidence="1">
    <location>
        <begin position="1"/>
        <end position="29"/>
    </location>
</feature>
<feature type="transmembrane region" description="Helical" evidence="2">
    <location>
        <begin position="43"/>
        <end position="60"/>
    </location>
</feature>
<evidence type="ECO:0000256" key="1">
    <source>
        <dbReference type="SAM" id="MobiDB-lite"/>
    </source>
</evidence>
<evidence type="ECO:0000256" key="2">
    <source>
        <dbReference type="SAM" id="Phobius"/>
    </source>
</evidence>
<keyword evidence="2" id="KW-0472">Membrane</keyword>
<organism evidence="3">
    <name type="scientific">Eubacterium limosum</name>
    <dbReference type="NCBI Taxonomy" id="1736"/>
    <lineage>
        <taxon>Bacteria</taxon>
        <taxon>Bacillati</taxon>
        <taxon>Bacillota</taxon>
        <taxon>Clostridia</taxon>
        <taxon>Eubacteriales</taxon>
        <taxon>Eubacteriaceae</taxon>
        <taxon>Eubacterium</taxon>
    </lineage>
</organism>
<proteinExistence type="predicted"/>
<sequence>MNNQTQNQMQGSMNVRQQASPQAVEKQPKESRFSRFYTWAKPYSGRIIWILAGIITAVLFLTIGFWRTILIVILALIGYAIGVYKDNPMRFMRWLNILKRFS</sequence>
<dbReference type="EMBL" id="CACRTR010000012">
    <property type="protein sequence ID" value="VYU55947.1"/>
    <property type="molecule type" value="Genomic_DNA"/>
</dbReference>
<keyword evidence="2" id="KW-0812">Transmembrane</keyword>
<accession>A0A6N3FU10</accession>
<reference evidence="3" key="1">
    <citation type="submission" date="2019-11" db="EMBL/GenBank/DDBJ databases">
        <authorList>
            <person name="Feng L."/>
        </authorList>
    </citation>
    <scope>NUCLEOTIDE SEQUENCE</scope>
    <source>
        <strain evidence="3">ElimosumLFYP34</strain>
    </source>
</reference>
<dbReference type="Pfam" id="PF10031">
    <property type="entry name" value="DUF2273"/>
    <property type="match status" value="1"/>
</dbReference>
<feature type="compositionally biased region" description="Polar residues" evidence="1">
    <location>
        <begin position="1"/>
        <end position="21"/>
    </location>
</feature>
<evidence type="ECO:0000313" key="3">
    <source>
        <dbReference type="EMBL" id="VYU55947.1"/>
    </source>
</evidence>